<dbReference type="GO" id="GO:0046872">
    <property type="term" value="F:metal ion binding"/>
    <property type="evidence" value="ECO:0007669"/>
    <property type="project" value="UniProtKB-KW"/>
</dbReference>
<dbReference type="Proteomes" id="UP000283530">
    <property type="component" value="Unassembled WGS sequence"/>
</dbReference>
<comment type="caution">
    <text evidence="5">The sequence shown here is derived from an EMBL/GenBank/DDBJ whole genome shotgun (WGS) entry which is preliminary data.</text>
</comment>
<dbReference type="Pfam" id="PF13359">
    <property type="entry name" value="DDE_Tnp_4"/>
    <property type="match status" value="1"/>
</dbReference>
<name>A0A3S3PCT2_9MAGN</name>
<keyword evidence="3" id="KW-0732">Signal</keyword>
<feature type="domain" description="DDE Tnp4" evidence="4">
    <location>
        <begin position="32"/>
        <end position="96"/>
    </location>
</feature>
<feature type="signal peptide" evidence="3">
    <location>
        <begin position="1"/>
        <end position="21"/>
    </location>
</feature>
<dbReference type="OrthoDB" id="2684964at2759"/>
<keyword evidence="2" id="KW-0479">Metal-binding</keyword>
<proteinExistence type="predicted"/>
<protein>
    <submittedName>
        <fullName evidence="5">Putative nuclease HARBI1</fullName>
    </submittedName>
</protein>
<dbReference type="AlphaFoldDB" id="A0A3S3PCT2"/>
<keyword evidence="6" id="KW-1185">Reference proteome</keyword>
<organism evidence="5 6">
    <name type="scientific">Cinnamomum micranthum f. kanehirae</name>
    <dbReference type="NCBI Taxonomy" id="337451"/>
    <lineage>
        <taxon>Eukaryota</taxon>
        <taxon>Viridiplantae</taxon>
        <taxon>Streptophyta</taxon>
        <taxon>Embryophyta</taxon>
        <taxon>Tracheophyta</taxon>
        <taxon>Spermatophyta</taxon>
        <taxon>Magnoliopsida</taxon>
        <taxon>Magnoliidae</taxon>
        <taxon>Laurales</taxon>
        <taxon>Lauraceae</taxon>
        <taxon>Cinnamomum</taxon>
    </lineage>
</organism>
<evidence type="ECO:0000256" key="3">
    <source>
        <dbReference type="SAM" id="SignalP"/>
    </source>
</evidence>
<feature type="chain" id="PRO_5018622635" evidence="3">
    <location>
        <begin position="22"/>
        <end position="254"/>
    </location>
</feature>
<gene>
    <name evidence="5" type="ORF">CKAN_01689200</name>
</gene>
<dbReference type="InterPro" id="IPR027806">
    <property type="entry name" value="HARBI1_dom"/>
</dbReference>
<reference evidence="5 6" key="1">
    <citation type="journal article" date="2019" name="Nat. Plants">
        <title>Stout camphor tree genome fills gaps in understanding of flowering plant genome evolution.</title>
        <authorList>
            <person name="Chaw S.M."/>
            <person name="Liu Y.C."/>
            <person name="Wu Y.W."/>
            <person name="Wang H.Y."/>
            <person name="Lin C.I."/>
            <person name="Wu C.S."/>
            <person name="Ke H.M."/>
            <person name="Chang L.Y."/>
            <person name="Hsu C.Y."/>
            <person name="Yang H.T."/>
            <person name="Sudianto E."/>
            <person name="Hsu M.H."/>
            <person name="Wu K.P."/>
            <person name="Wang L.N."/>
            <person name="Leebens-Mack J.H."/>
            <person name="Tsai I.J."/>
        </authorList>
    </citation>
    <scope>NUCLEOTIDE SEQUENCE [LARGE SCALE GENOMIC DNA]</scope>
    <source>
        <strain evidence="6">cv. Chaw 1501</strain>
        <tissue evidence="5">Young leaves</tissue>
    </source>
</reference>
<accession>A0A3S3PCT2</accession>
<evidence type="ECO:0000313" key="5">
    <source>
        <dbReference type="EMBL" id="RWR87928.1"/>
    </source>
</evidence>
<dbReference type="EMBL" id="QPKB01000006">
    <property type="protein sequence ID" value="RWR87928.1"/>
    <property type="molecule type" value="Genomic_DNA"/>
</dbReference>
<dbReference type="STRING" id="337451.A0A3S3PCT2"/>
<evidence type="ECO:0000259" key="4">
    <source>
        <dbReference type="Pfam" id="PF13359"/>
    </source>
</evidence>
<evidence type="ECO:0000256" key="1">
    <source>
        <dbReference type="ARBA" id="ARBA00001968"/>
    </source>
</evidence>
<comment type="cofactor">
    <cofactor evidence="1">
        <name>a divalent metal cation</name>
        <dbReference type="ChEBI" id="CHEBI:60240"/>
    </cofactor>
</comment>
<evidence type="ECO:0000313" key="6">
    <source>
        <dbReference type="Proteomes" id="UP000283530"/>
    </source>
</evidence>
<sequence length="254" mass="28662">MSLQVNILLSTLAIVVHQVISFPIKESDTTLSQHNGCGRRPTRKKELFNYYHASLWNVIERCFGILKAKFPILKLMPPYSLQRQREIVIAACTIHNFIKMEMQSDRDFIRFQDEGSIVENNYGYIIPAKGNGTDPLHCVAQAPLPEEISVPARLIYLACCDEMTDNKRIWKVRIRDEAPQQWSDLSSGLSLKVSDGQTPLCDGPGDHVPSNRTNTMVSVFLPFRKTMGATGIGRTPLRLWPSSGRCIESRGRSD</sequence>
<evidence type="ECO:0000256" key="2">
    <source>
        <dbReference type="ARBA" id="ARBA00022723"/>
    </source>
</evidence>